<protein>
    <submittedName>
        <fullName evidence="1">Lipoprotein signal peptidase</fullName>
    </submittedName>
</protein>
<keyword evidence="2" id="KW-1185">Reference proteome</keyword>
<dbReference type="InterPro" id="IPR009858">
    <property type="entry name" value="DUF1415"/>
</dbReference>
<evidence type="ECO:0000313" key="2">
    <source>
        <dbReference type="Proteomes" id="UP000005380"/>
    </source>
</evidence>
<dbReference type="AlphaFoldDB" id="W0DWM7"/>
<dbReference type="STRING" id="717772.THIAE_05160"/>
<dbReference type="EMBL" id="CP007030">
    <property type="protein sequence ID" value="AHF01261.1"/>
    <property type="molecule type" value="Genomic_DNA"/>
</dbReference>
<name>W0DWM7_9GAMM</name>
<sequence>MPESEQRPILAATQKWLQTIVIGLNFCPFAQREFDKSTIHYALVDSRKTEDVLTALQAEWQRLDQQPDIATTLLILPYGFEGFWDYLELVDLAEQLLVMEGYEGIYQVASFHPDYCFADADEQDPANFTNRSPYPMLHILREAQLSQALDHHPDPEAIPQTNIDKARAMGYQQLEALRAACLS</sequence>
<dbReference type="Pfam" id="PF07209">
    <property type="entry name" value="DUF1415"/>
    <property type="match status" value="1"/>
</dbReference>
<proteinExistence type="predicted"/>
<dbReference type="Proteomes" id="UP000005380">
    <property type="component" value="Chromosome"/>
</dbReference>
<dbReference type="KEGG" id="tao:THIAE_05160"/>
<gene>
    <name evidence="1" type="ORF">THIAE_05160</name>
</gene>
<dbReference type="InParanoid" id="W0DWM7"/>
<reference evidence="1 2" key="1">
    <citation type="submission" date="2013-12" db="EMBL/GenBank/DDBJ databases">
        <authorList>
            <consortium name="DOE Joint Genome Institute"/>
            <person name="Kappler U."/>
            <person name="Huntemann M."/>
            <person name="Han J."/>
            <person name="Chen A."/>
            <person name="Kyrpides N."/>
            <person name="Mavromatis K."/>
            <person name="Markowitz V."/>
            <person name="Palaniappan K."/>
            <person name="Ivanova N."/>
            <person name="Schaumberg A."/>
            <person name="Pati A."/>
            <person name="Liolios K."/>
            <person name="Nordberg H.P."/>
            <person name="Cantor M.N."/>
            <person name="Hua S.X."/>
            <person name="Woyke T."/>
        </authorList>
    </citation>
    <scope>NUCLEOTIDE SEQUENCE [LARGE SCALE GENOMIC DNA]</scope>
    <source>
        <strain evidence="2">AL2</strain>
    </source>
</reference>
<organism evidence="1 2">
    <name type="scientific">Thiomicrospira aerophila AL3</name>
    <dbReference type="NCBI Taxonomy" id="717772"/>
    <lineage>
        <taxon>Bacteria</taxon>
        <taxon>Pseudomonadati</taxon>
        <taxon>Pseudomonadota</taxon>
        <taxon>Gammaproteobacteria</taxon>
        <taxon>Thiotrichales</taxon>
        <taxon>Piscirickettsiaceae</taxon>
        <taxon>Thiomicrospira</taxon>
    </lineage>
</organism>
<dbReference type="HOGENOM" id="CLU_093792_0_0_6"/>
<dbReference type="eggNOG" id="COG3310">
    <property type="taxonomic scope" value="Bacteria"/>
</dbReference>
<keyword evidence="1" id="KW-0449">Lipoprotein</keyword>
<evidence type="ECO:0000313" key="1">
    <source>
        <dbReference type="EMBL" id="AHF01261.1"/>
    </source>
</evidence>
<accession>W0DWM7</accession>